<evidence type="ECO:0000313" key="4">
    <source>
        <dbReference type="EMBL" id="MDI4649592.1"/>
    </source>
</evidence>
<proteinExistence type="predicted"/>
<dbReference type="RefSeq" id="WP_282912208.1">
    <property type="nucleotide sequence ID" value="NZ_JAGRPV010000001.1"/>
</dbReference>
<dbReference type="Proteomes" id="UP001161691">
    <property type="component" value="Unassembled WGS sequence"/>
</dbReference>
<keyword evidence="5" id="KW-1185">Reference proteome</keyword>
<evidence type="ECO:0000256" key="1">
    <source>
        <dbReference type="SAM" id="Coils"/>
    </source>
</evidence>
<accession>A0ABT6TRW0</accession>
<dbReference type="InterPro" id="IPR003961">
    <property type="entry name" value="FN3_dom"/>
</dbReference>
<dbReference type="SUPFAM" id="SSF89260">
    <property type="entry name" value="Collagen-binding domain"/>
    <property type="match status" value="1"/>
</dbReference>
<dbReference type="Gene3D" id="2.60.40.10">
    <property type="entry name" value="Immunoglobulins"/>
    <property type="match status" value="2"/>
</dbReference>
<evidence type="ECO:0000259" key="3">
    <source>
        <dbReference type="PROSITE" id="PS50853"/>
    </source>
</evidence>
<feature type="coiled-coil region" evidence="1">
    <location>
        <begin position="60"/>
        <end position="87"/>
    </location>
</feature>
<dbReference type="EMBL" id="JAGRPV010000001">
    <property type="protein sequence ID" value="MDI4649592.1"/>
    <property type="molecule type" value="Genomic_DNA"/>
</dbReference>
<dbReference type="InterPro" id="IPR013783">
    <property type="entry name" value="Ig-like_fold"/>
</dbReference>
<evidence type="ECO:0000313" key="5">
    <source>
        <dbReference type="Proteomes" id="UP001161691"/>
    </source>
</evidence>
<evidence type="ECO:0000256" key="2">
    <source>
        <dbReference type="SAM" id="SignalP"/>
    </source>
</evidence>
<dbReference type="PROSITE" id="PS50853">
    <property type="entry name" value="FN3"/>
    <property type="match status" value="1"/>
</dbReference>
<name>A0ABT6TRW0_9BACL</name>
<organism evidence="4 5">
    <name type="scientific">Cohnella hashimotonis</name>
    <dbReference type="NCBI Taxonomy" id="2826895"/>
    <lineage>
        <taxon>Bacteria</taxon>
        <taxon>Bacillati</taxon>
        <taxon>Bacillota</taxon>
        <taxon>Bacilli</taxon>
        <taxon>Bacillales</taxon>
        <taxon>Paenibacillaceae</taxon>
        <taxon>Cohnella</taxon>
    </lineage>
</organism>
<feature type="domain" description="Fibronectin type-III" evidence="3">
    <location>
        <begin position="477"/>
        <end position="575"/>
    </location>
</feature>
<sequence>MKYIWKSYISVLLIISLTITALSNVAGAASNSTREVKASDESSVEKSVYSINASISPDITAKVKELKKTVKREAKELQSENSKHYELNDGSFIAEISPGSPYYQDNEGEWHNAVTKLTDEANIYKTNVKISKAFKNSINFEKSDFITKKSSNYRPLQVSYDAVIPKVYSDGYIVRKNNSTVKLIPLNTTSVTGSIYNDSSIQYTDVWKNTNVTLTVLNNAIKEDIILKNADSPTVFSFEIQGLDETLKTEDLEIQSPWLIDQNGVIKNVEQKFRKEGNKKILDIFFDPTDLKFPVTIDPTVLTYTNNGIDNNIFFSGGEFTPSGNTGYSGTGYFQLYRYYDGLNRLNYGTGSIDFYAYPFPTNGTKVQFATLIMKYYGNGIAQTIDMNYGFNPYPYDAVFGSMPSTTVQGTEGFLSIDITNPIKAWFSSYQAYNMNSNIRFNFSTNSLNSSYSYYNWTPDYAKIIIGYNVYAPGTAAITSPQNGTIVDSNYNITWNAAIDQDDPQSSLKYNIQLSTNGGSTWSDIVPLTAAGASSYTYNFSSIANTTNAIIRIRPFDGIDYGSWVQSPTFTIKHNTVPNAPTALNPGSTNSATPTLVGTTTPALNWTFSDPDVGDTQGQYEVLIYNGTTLIRDSGWVSSSVASYTVPTSTLSRNGTYNWQVRTKDNKGAISALSAKYYIKVNNVPTVNVTSYTNGQQVTDNVLTFTWTYSDADGQAQSNYQIQGSQDNWTTVAYNSGALSGNATSFTTPPLASGNWSFRITAKDGLEWSAAATRSLVLPNAYEPNETTAQAYPINYAQNYTSLISTATDVDFYKYTATAAGIEKFKLTVPTGLNYDVYVYDASMNLIAAGIRGTGLAEEIIYNVNAGATYYIKIIGVGGSYNASANYGFSLNRQAAQYTTTYQYDANGNITGKTVTITN</sequence>
<feature type="signal peptide" evidence="2">
    <location>
        <begin position="1"/>
        <end position="28"/>
    </location>
</feature>
<gene>
    <name evidence="4" type="ORF">KB449_31980</name>
</gene>
<feature type="chain" id="PRO_5045565057" description="Fibronectin type-III domain-containing protein" evidence="2">
    <location>
        <begin position="29"/>
        <end position="919"/>
    </location>
</feature>
<reference evidence="4" key="1">
    <citation type="submission" date="2023-04" db="EMBL/GenBank/DDBJ databases">
        <title>Comparative genomic analysis of Cohnella hashimotonis sp. nov., isolated from the International Space Station.</title>
        <authorList>
            <person name="Venkateswaran K."/>
            <person name="Simpson A."/>
        </authorList>
    </citation>
    <scope>NUCLEOTIDE SEQUENCE</scope>
    <source>
        <strain evidence="4">F6_2S_P_1</strain>
    </source>
</reference>
<comment type="caution">
    <text evidence="4">The sequence shown here is derived from an EMBL/GenBank/DDBJ whole genome shotgun (WGS) entry which is preliminary data.</text>
</comment>
<keyword evidence="2" id="KW-0732">Signal</keyword>
<dbReference type="Gene3D" id="2.60.120.380">
    <property type="match status" value="1"/>
</dbReference>
<keyword evidence="1" id="KW-0175">Coiled coil</keyword>
<dbReference type="Pfam" id="PF25788">
    <property type="entry name" value="Ig_Rha78A_N"/>
    <property type="match status" value="1"/>
</dbReference>
<protein>
    <recommendedName>
        <fullName evidence="3">Fibronectin type-III domain-containing protein</fullName>
    </recommendedName>
</protein>